<dbReference type="Gene3D" id="2.180.10.10">
    <property type="entry name" value="RHS repeat-associated core"/>
    <property type="match status" value="3"/>
</dbReference>
<protein>
    <submittedName>
        <fullName evidence="4">RHS repeat protein</fullName>
    </submittedName>
</protein>
<dbReference type="Pfam" id="PF20148">
    <property type="entry name" value="DUF6531"/>
    <property type="match status" value="1"/>
</dbReference>
<dbReference type="InterPro" id="IPR022385">
    <property type="entry name" value="Rhs_assc_core"/>
</dbReference>
<feature type="chain" id="PRO_5021248405" evidence="2">
    <location>
        <begin position="24"/>
        <end position="1449"/>
    </location>
</feature>
<dbReference type="NCBIfam" id="TIGR01643">
    <property type="entry name" value="YD_repeat_2x"/>
    <property type="match status" value="4"/>
</dbReference>
<comment type="caution">
    <text evidence="4">The sequence shown here is derived from an EMBL/GenBank/DDBJ whole genome shotgun (WGS) entry which is preliminary data.</text>
</comment>
<feature type="region of interest" description="Disordered" evidence="1">
    <location>
        <begin position="151"/>
        <end position="201"/>
    </location>
</feature>
<dbReference type="OrthoDB" id="8552614at2"/>
<dbReference type="EMBL" id="SMLM01000001">
    <property type="protein sequence ID" value="TFZ06212.1"/>
    <property type="molecule type" value="Genomic_DNA"/>
</dbReference>
<dbReference type="PANTHER" id="PTHR32305">
    <property type="match status" value="1"/>
</dbReference>
<dbReference type="InterPro" id="IPR045351">
    <property type="entry name" value="DUF6531"/>
</dbReference>
<name>A0A4Z0C5N5_9BURK</name>
<dbReference type="InterPro" id="IPR050708">
    <property type="entry name" value="T6SS_VgrG/RHS"/>
</dbReference>
<accession>A0A4Z0C5N5</accession>
<evidence type="ECO:0000259" key="3">
    <source>
        <dbReference type="Pfam" id="PF20148"/>
    </source>
</evidence>
<feature type="domain" description="DUF6531" evidence="3">
    <location>
        <begin position="207"/>
        <end position="270"/>
    </location>
</feature>
<dbReference type="Proteomes" id="UP000298180">
    <property type="component" value="Unassembled WGS sequence"/>
</dbReference>
<evidence type="ECO:0000256" key="2">
    <source>
        <dbReference type="SAM" id="SignalP"/>
    </source>
</evidence>
<dbReference type="NCBIfam" id="TIGR03696">
    <property type="entry name" value="Rhs_assc_core"/>
    <property type="match status" value="1"/>
</dbReference>
<feature type="signal peptide" evidence="2">
    <location>
        <begin position="1"/>
        <end position="23"/>
    </location>
</feature>
<evidence type="ECO:0000313" key="5">
    <source>
        <dbReference type="Proteomes" id="UP000298180"/>
    </source>
</evidence>
<organism evidence="4 5">
    <name type="scientific">Ramlibacter henchirensis</name>
    <dbReference type="NCBI Taxonomy" id="204072"/>
    <lineage>
        <taxon>Bacteria</taxon>
        <taxon>Pseudomonadati</taxon>
        <taxon>Pseudomonadota</taxon>
        <taxon>Betaproteobacteria</taxon>
        <taxon>Burkholderiales</taxon>
        <taxon>Comamonadaceae</taxon>
        <taxon>Ramlibacter</taxon>
    </lineage>
</organism>
<keyword evidence="5" id="KW-1185">Reference proteome</keyword>
<evidence type="ECO:0000313" key="4">
    <source>
        <dbReference type="EMBL" id="TFZ06212.1"/>
    </source>
</evidence>
<keyword evidence="2" id="KW-0732">Signal</keyword>
<reference evidence="4 5" key="1">
    <citation type="submission" date="2019-03" db="EMBL/GenBank/DDBJ databases">
        <title>Ramlibacter henchirensis DSM 14656, whole genome shotgun sequence.</title>
        <authorList>
            <person name="Zhang X."/>
            <person name="Feng G."/>
            <person name="Zhu H."/>
        </authorList>
    </citation>
    <scope>NUCLEOTIDE SEQUENCE [LARGE SCALE GENOMIC DNA]</scope>
    <source>
        <strain evidence="4 5">DSM 14656</strain>
    </source>
</reference>
<dbReference type="PANTHER" id="PTHR32305:SF15">
    <property type="entry name" value="PROTEIN RHSA-RELATED"/>
    <property type="match status" value="1"/>
</dbReference>
<dbReference type="InterPro" id="IPR031325">
    <property type="entry name" value="RHS_repeat"/>
</dbReference>
<sequence length="1449" mass="158434">MKKLCYLVALAVVAGAVCGSSFAQSSPGEIFRYPDTSLTACPNQDQVLSYFHWGPDSPSYRAGSWCGAPQMLANSLNAHGAPHAPYILEECHAGQYWLMSDACSRGETCAGPLPIPPGRNITMVCTLRVDSPESPPLGCITGSGGFSRCLRDGGVLPSTNPPGTPPGGGLNPNAGPPGDDSHAEAPPQLLPEAGGSNGSCTRAEAVGNPIFAGTGNKFQEEVDFTTASGLRIARYYNSSLPGWTHSYSMRVLTRDNRAVAIRPTGRAHGFTGGGPGEWIGDPHVRDQLIRLDVGDPSGSTWKYLVADGSAEYYDAEGRIMRIVRRGGQTFTARHEQGLLRSVTDPFGRSVYLDYDEHGRLRNAWVPGSLSAAAYHYDGAGRLSRAASGGAVRSYHYENSSYPLALTSVLENWQPHASWAYDAQGRAVQSEHSGGSQRHQLEYVTDGSVRVIDPLGTARVQRYGAAGAKQVFSGQSQPCADCIGDAADRIVDGTSGLVLESRDYLGVSTSFAYDPRKLPTVVTQAQGRPEQRQVQIEWHPTLRVPLRVIEPGRNTEYGYDSLGNTLGKTLTDTQTGQQRTWRWTYNALGLADTMTDPRGGLWRYAHDAQGNRVSVVDPMGQETRYTYDPVGFVLTESRPGRATRSYVRDARHRVTSDTVGDETTFYDYFRSNAYSEAVDPDSVQRPDGYSVIYAYDAARRLTGLTDSRGVEVQYTLDAAGNRVREEVRDETGQLARVTASVINELGRVVALQGARGQTTTLAYDANGQATSITDPLNQTTHRALDGLRRLTATTFPDNASAMQAWNPLDQLTDVTDPKGVGTRYRYNAFGEVVSETSPDIGTLAYTRDALGDVVAIEDAKGQLTTIDRDPLGRPRQIRSADGQTAFLEYNEAGDLVRMDDAAGSTRFEHDGHGRVVSKSQTVNDNPTNPSRHTVVYRYRQGRLLAVYYPSGLRIYYRRDQGRVTGIDAQLPGLVPNIKPFVSNLTHTALGQPRSWQWSNGDLASRYFDLDGRMTFNEFAEYIHDAASRITGISQKLWVRNAEGGAETFTPISLSWTAGYDSRDRLNRFERPGASTQYDHDPNGNRLTATDSVTSDIDLEGEFEEGGLTRTTRQVLNIDPASNRMLGLTQTAEIVQNGKPVSAASATVTYTLDANGSLTNDGLHEFEYDAANRLSRMRAAQSGEPVTVRYLHNAAGQRVFRSEPSPDAEPPRPQALGEGFVAWLKGRFGWLFTPTQADALLGRVYLYGDGELPAWALLGEYDNGSARGAGRTEYIWLPLEDGSAIPVGFVRNGKLYAVHTDHLGTPRLVTDQEKRPVWQWPYSAFGGNKPTGPLVQRAANGLPHLRRTEPIEFGLRFPGQQEDEEAAGLSNNLFRWYHAKDGRYTQADPIGLPGRLNRFNYAKLDPLRHVDPDGRHPLLLLAGLGTTAYGTYSTLRDVQSCKAMCELTHGD</sequence>
<proteinExistence type="predicted"/>
<gene>
    <name evidence="4" type="ORF">EZ313_06085</name>
</gene>
<evidence type="ECO:0000256" key="1">
    <source>
        <dbReference type="SAM" id="MobiDB-lite"/>
    </source>
</evidence>
<dbReference type="Pfam" id="PF05593">
    <property type="entry name" value="RHS_repeat"/>
    <property type="match status" value="3"/>
</dbReference>
<dbReference type="InterPro" id="IPR006530">
    <property type="entry name" value="YD"/>
</dbReference>